<dbReference type="SUPFAM" id="SSF75304">
    <property type="entry name" value="Amidase signature (AS) enzymes"/>
    <property type="match status" value="1"/>
</dbReference>
<evidence type="ECO:0000313" key="3">
    <source>
        <dbReference type="Proteomes" id="UP001243717"/>
    </source>
</evidence>
<evidence type="ECO:0000259" key="1">
    <source>
        <dbReference type="Pfam" id="PF01425"/>
    </source>
</evidence>
<comment type="caution">
    <text evidence="2">The sequence shown here is derived from an EMBL/GenBank/DDBJ whole genome shotgun (WGS) entry which is preliminary data.</text>
</comment>
<dbReference type="PROSITE" id="PS00571">
    <property type="entry name" value="AMIDASES"/>
    <property type="match status" value="1"/>
</dbReference>
<dbReference type="InterPro" id="IPR036928">
    <property type="entry name" value="AS_sf"/>
</dbReference>
<keyword evidence="3" id="KW-1185">Reference proteome</keyword>
<reference evidence="2 3" key="1">
    <citation type="submission" date="2023-04" db="EMBL/GenBank/DDBJ databases">
        <title>A novel bacteria isolated from coastal sediment.</title>
        <authorList>
            <person name="Liu X.-J."/>
            <person name="Du Z.-J."/>
        </authorList>
    </citation>
    <scope>NUCLEOTIDE SEQUENCE [LARGE SCALE GENOMIC DNA]</scope>
    <source>
        <strain evidence="2 3">SDUM461004</strain>
    </source>
</reference>
<sequence length="418" mass="45945">MKPLTINEWQALYAKSRSDWRQRIETELSNCIEITNTSAFSCRKLERTESASSRNHVLAGLPYAVKDLFNVAGHPTHASSILPLLLESSAAEDAAIVQRMQHLGGCCVAKTQMNEFAYGLSGENPHYGDCPHPKLPDCLSGGSSSGSAYAVAAGHLPLAFGTDTGGSIRLPSAWCGIYGIRWTPGYCMQGAMPLAQSFDTMGWFTRTADEMATVIAAWFELEASQHTSPISGRAFFPPHLLTPESHKATVQLAQKLKLTIEQDMPGLSALLEPCQLAFNVLQSQEAYQFHHEWLEKYGADYDPMVKARILRGQAWTEAEVQTAQDTRLQIRNWFDAYFCEHDYLAMPICPGPTLPVDQASPKLREQTLQLTTAASLAGLPALSVPVWIDSTRSVGIQFIFKDPTPTVPLALLDLCKSI</sequence>
<dbReference type="EMBL" id="JARXIC010000060">
    <property type="protein sequence ID" value="MDQ8196292.1"/>
    <property type="molecule type" value="Genomic_DNA"/>
</dbReference>
<organism evidence="2 3">
    <name type="scientific">Thalassobacterium sedimentorum</name>
    <dbReference type="NCBI Taxonomy" id="3041258"/>
    <lineage>
        <taxon>Bacteria</taxon>
        <taxon>Pseudomonadati</taxon>
        <taxon>Verrucomicrobiota</taxon>
        <taxon>Opitutia</taxon>
        <taxon>Puniceicoccales</taxon>
        <taxon>Coraliomargaritaceae</taxon>
        <taxon>Thalassobacterium</taxon>
    </lineage>
</organism>
<gene>
    <name evidence="2" type="ORF">QEH59_17790</name>
</gene>
<dbReference type="PANTHER" id="PTHR46310:SF7">
    <property type="entry name" value="AMIDASE 1"/>
    <property type="match status" value="1"/>
</dbReference>
<dbReference type="Pfam" id="PF01425">
    <property type="entry name" value="Amidase"/>
    <property type="match status" value="2"/>
</dbReference>
<dbReference type="RefSeq" id="WP_308986728.1">
    <property type="nucleotide sequence ID" value="NZ_JARXIC010000060.1"/>
</dbReference>
<dbReference type="InterPro" id="IPR020556">
    <property type="entry name" value="Amidase_CS"/>
</dbReference>
<dbReference type="Proteomes" id="UP001243717">
    <property type="component" value="Unassembled WGS sequence"/>
</dbReference>
<dbReference type="Gene3D" id="3.90.1300.10">
    <property type="entry name" value="Amidase signature (AS) domain"/>
    <property type="match status" value="1"/>
</dbReference>
<feature type="domain" description="Amidase" evidence="1">
    <location>
        <begin position="31"/>
        <end position="223"/>
    </location>
</feature>
<dbReference type="PANTHER" id="PTHR46310">
    <property type="entry name" value="AMIDASE 1"/>
    <property type="match status" value="1"/>
</dbReference>
<proteinExistence type="predicted"/>
<protein>
    <submittedName>
        <fullName evidence="2">Amidase family protein</fullName>
    </submittedName>
</protein>
<feature type="domain" description="Amidase" evidence="1">
    <location>
        <begin position="298"/>
        <end position="399"/>
    </location>
</feature>
<name>A0ABU1ANB5_9BACT</name>
<accession>A0ABU1ANB5</accession>
<evidence type="ECO:0000313" key="2">
    <source>
        <dbReference type="EMBL" id="MDQ8196292.1"/>
    </source>
</evidence>
<dbReference type="InterPro" id="IPR023631">
    <property type="entry name" value="Amidase_dom"/>
</dbReference>